<dbReference type="EMBL" id="CP002352">
    <property type="protein sequence ID" value="ADV44359.1"/>
    <property type="molecule type" value="Genomic_DNA"/>
</dbReference>
<name>E6SU86_BACT6</name>
<dbReference type="Proteomes" id="UP000008630">
    <property type="component" value="Chromosome"/>
</dbReference>
<gene>
    <name evidence="1" type="ordered locus">Bache_2392</name>
</gene>
<reference evidence="1 2" key="2">
    <citation type="journal article" date="2011" name="Stand. Genomic Sci.">
        <title>Complete genome sequence of Bacteroides helcogenes type strain (P 36-108).</title>
        <authorList>
            <person name="Pati A."/>
            <person name="Gronow S."/>
            <person name="Zeytun A."/>
            <person name="Lapidus A."/>
            <person name="Nolan M."/>
            <person name="Hammon N."/>
            <person name="Deshpande S."/>
            <person name="Cheng J.F."/>
            <person name="Tapia R."/>
            <person name="Han C."/>
            <person name="Goodwin L."/>
            <person name="Pitluck S."/>
            <person name="Liolios K."/>
            <person name="Pagani I."/>
            <person name="Ivanova N."/>
            <person name="Mavromatis K."/>
            <person name="Chen A."/>
            <person name="Palaniappan K."/>
            <person name="Land M."/>
            <person name="Hauser L."/>
            <person name="Chang Y.J."/>
            <person name="Jeffries C.D."/>
            <person name="Detter J.C."/>
            <person name="Brambilla E."/>
            <person name="Rohde M."/>
            <person name="Goker M."/>
            <person name="Woyke T."/>
            <person name="Bristow J."/>
            <person name="Eisen J.A."/>
            <person name="Markowitz V."/>
            <person name="Hugenholtz P."/>
            <person name="Kyrpides N.C."/>
            <person name="Klenk H.P."/>
            <person name="Lucas S."/>
        </authorList>
    </citation>
    <scope>NUCLEOTIDE SEQUENCE [LARGE SCALE GENOMIC DNA]</scope>
    <source>
        <strain evidence="2">ATCC 35417 / DSM 20613 / JCM 6297 / CCUG 15421 / P 36-108</strain>
    </source>
</reference>
<organism evidence="1 2">
    <name type="scientific">Bacteroides helcogenes (strain ATCC 35417 / DSM 20613 / JCM 6297 / CCUG 15421 / P 36-108)</name>
    <dbReference type="NCBI Taxonomy" id="693979"/>
    <lineage>
        <taxon>Bacteria</taxon>
        <taxon>Pseudomonadati</taxon>
        <taxon>Bacteroidota</taxon>
        <taxon>Bacteroidia</taxon>
        <taxon>Bacteroidales</taxon>
        <taxon>Bacteroidaceae</taxon>
        <taxon>Bacteroides</taxon>
    </lineage>
</organism>
<reference key="1">
    <citation type="submission" date="2010-11" db="EMBL/GenBank/DDBJ databases">
        <title>The complete genome of Bacteroides helcogenes P 36-108.</title>
        <authorList>
            <consortium name="US DOE Joint Genome Institute (JGI-PGF)"/>
            <person name="Lucas S."/>
            <person name="Copeland A."/>
            <person name="Lapidus A."/>
            <person name="Bruce D."/>
            <person name="Goodwin L."/>
            <person name="Pitluck S."/>
            <person name="Kyrpides N."/>
            <person name="Mavromatis K."/>
            <person name="Ivanova N."/>
            <person name="Zeytun A."/>
            <person name="Brettin T."/>
            <person name="Detter J.C."/>
            <person name="Tapia R."/>
            <person name="Han C."/>
            <person name="Land M."/>
            <person name="Hauser L."/>
            <person name="Markowitz V."/>
            <person name="Cheng J.-F."/>
            <person name="Hugenholtz P."/>
            <person name="Woyke T."/>
            <person name="Wu D."/>
            <person name="Gronow S."/>
            <person name="Wellnitz S."/>
            <person name="Brambilla E."/>
            <person name="Klenk H.-P."/>
            <person name="Eisen J.A."/>
        </authorList>
    </citation>
    <scope>NUCLEOTIDE SEQUENCE</scope>
    <source>
        <strain>P 36-108</strain>
    </source>
</reference>
<dbReference type="STRING" id="693979.Bache_2392"/>
<evidence type="ECO:0000313" key="1">
    <source>
        <dbReference type="EMBL" id="ADV44359.1"/>
    </source>
</evidence>
<dbReference type="KEGG" id="bhl:Bache_2392"/>
<accession>E6SU86</accession>
<evidence type="ECO:0000313" key="2">
    <source>
        <dbReference type="Proteomes" id="UP000008630"/>
    </source>
</evidence>
<keyword evidence="2" id="KW-1185">Reference proteome</keyword>
<sequence length="96" mass="11785">MHSYENTFFITYKFYIQTIKCVQNLHELRTNCVQIVLFRKKYRKVRKQKNQCGFVRFLYRCNTLIINILRVYICTKVLTHDFYTIFVQGLGYVFCF</sequence>
<dbReference type="HOGENOM" id="CLU_2354054_0_0_10"/>
<protein>
    <submittedName>
        <fullName evidence="1">Uncharacterized protein</fullName>
    </submittedName>
</protein>
<dbReference type="AlphaFoldDB" id="E6SU86"/>
<proteinExistence type="predicted"/>